<protein>
    <submittedName>
        <fullName evidence="1">Uncharacterized protein</fullName>
    </submittedName>
</protein>
<name>A0A4Q7L440_9PSEU</name>
<evidence type="ECO:0000313" key="1">
    <source>
        <dbReference type="EMBL" id="RZS44389.1"/>
    </source>
</evidence>
<dbReference type="AlphaFoldDB" id="A0A4Q7L440"/>
<evidence type="ECO:0000313" key="2">
    <source>
        <dbReference type="Proteomes" id="UP000294257"/>
    </source>
</evidence>
<sequence length="140" mass="15026">MRLGYEPKFLPLTLSVTADEATRAAGRQPASAVLRSAEAANSAAADCWTALLAGCDSVSRHALLARLRELSEATSIYAGRDWWFGEGARHRRRVARTQARIEEAVADRDGADFAEAFVGYDQAVATAVVCVPKTVGSRTT</sequence>
<comment type="caution">
    <text evidence="1">The sequence shown here is derived from an EMBL/GenBank/DDBJ whole genome shotgun (WGS) entry which is preliminary data.</text>
</comment>
<organism evidence="1 2">
    <name type="scientific">Herbihabitans rhizosphaerae</name>
    <dbReference type="NCBI Taxonomy" id="1872711"/>
    <lineage>
        <taxon>Bacteria</taxon>
        <taxon>Bacillati</taxon>
        <taxon>Actinomycetota</taxon>
        <taxon>Actinomycetes</taxon>
        <taxon>Pseudonocardiales</taxon>
        <taxon>Pseudonocardiaceae</taxon>
        <taxon>Herbihabitans</taxon>
    </lineage>
</organism>
<dbReference type="Proteomes" id="UP000294257">
    <property type="component" value="Unassembled WGS sequence"/>
</dbReference>
<proteinExistence type="predicted"/>
<gene>
    <name evidence="1" type="ORF">EV193_101265</name>
</gene>
<keyword evidence="2" id="KW-1185">Reference proteome</keyword>
<reference evidence="1 2" key="1">
    <citation type="submission" date="2019-02" db="EMBL/GenBank/DDBJ databases">
        <title>Genomic Encyclopedia of Type Strains, Phase IV (KMG-IV): sequencing the most valuable type-strain genomes for metagenomic binning, comparative biology and taxonomic classification.</title>
        <authorList>
            <person name="Goeker M."/>
        </authorList>
    </citation>
    <scope>NUCLEOTIDE SEQUENCE [LARGE SCALE GENOMIC DNA]</scope>
    <source>
        <strain evidence="1 2">DSM 101727</strain>
    </source>
</reference>
<dbReference type="EMBL" id="SGWQ01000001">
    <property type="protein sequence ID" value="RZS44389.1"/>
    <property type="molecule type" value="Genomic_DNA"/>
</dbReference>
<accession>A0A4Q7L440</accession>